<comment type="subunit">
    <text evidence="6">Forms a heterotrimer with H2A.Z-H2B, stabilizing the association of the histone dimer. Also, with a lower affinity, forms a heterotrimer with H2A-H2B.</text>
</comment>
<evidence type="ECO:0000256" key="3">
    <source>
        <dbReference type="ARBA" id="ARBA00008057"/>
    </source>
</evidence>
<evidence type="ECO:0000256" key="6">
    <source>
        <dbReference type="ARBA" id="ARBA00025877"/>
    </source>
</evidence>
<keyword evidence="4" id="KW-0143">Chaperone</keyword>
<organism evidence="9 10">
    <name type="scientific">Colletotrichum salicis</name>
    <dbReference type="NCBI Taxonomy" id="1209931"/>
    <lineage>
        <taxon>Eukaryota</taxon>
        <taxon>Fungi</taxon>
        <taxon>Dikarya</taxon>
        <taxon>Ascomycota</taxon>
        <taxon>Pezizomycotina</taxon>
        <taxon>Sordariomycetes</taxon>
        <taxon>Hypocreomycetidae</taxon>
        <taxon>Glomerellales</taxon>
        <taxon>Glomerellaceae</taxon>
        <taxon>Colletotrichum</taxon>
        <taxon>Colletotrichum acutatum species complex</taxon>
    </lineage>
</organism>
<evidence type="ECO:0000256" key="2">
    <source>
        <dbReference type="ARBA" id="ARBA00004123"/>
    </source>
</evidence>
<feature type="domain" description="Histone chaperone" evidence="8">
    <location>
        <begin position="79"/>
        <end position="116"/>
    </location>
</feature>
<evidence type="ECO:0000256" key="4">
    <source>
        <dbReference type="ARBA" id="ARBA00023186"/>
    </source>
</evidence>
<accession>A0A135TJ71</accession>
<reference evidence="9 10" key="1">
    <citation type="submission" date="2014-02" db="EMBL/GenBank/DDBJ databases">
        <title>The genome sequence of Colletotrichum salicis CBS 607.94.</title>
        <authorList>
            <person name="Baroncelli R."/>
            <person name="Thon M.R."/>
        </authorList>
    </citation>
    <scope>NUCLEOTIDE SEQUENCE [LARGE SCALE GENOMIC DNA]</scope>
    <source>
        <strain evidence="9 10">CBS 607.94</strain>
    </source>
</reference>
<sequence>MAAENENVAAGLAEETKGKGKAVAAEEPVEKSDAMDEDEDSSDEEEAPEAPEAGKNQPRLLRIHRAPAISVTNMPANTVDEEDGMEEIDLSNIVEGGRRTRGRVIDFAKAAEENPVEEEDDEDDDDFAADESKMDED</sequence>
<dbReference type="AlphaFoldDB" id="A0A135TJ71"/>
<dbReference type="SMART" id="SM01082">
    <property type="entry name" value="CHZ"/>
    <property type="match status" value="1"/>
</dbReference>
<proteinExistence type="inferred from homology"/>
<comment type="function">
    <text evidence="1">Forms a chaperone-bound H2A.Z-H2B complex that acts as a source for SWR1 complex-dependent H2A to H2A.Z histone replacement in chromatin.</text>
</comment>
<dbReference type="GO" id="GO:0005634">
    <property type="term" value="C:nucleus"/>
    <property type="evidence" value="ECO:0007669"/>
    <property type="project" value="UniProtKB-SubCell"/>
</dbReference>
<evidence type="ECO:0000313" key="9">
    <source>
        <dbReference type="EMBL" id="KXH48201.1"/>
    </source>
</evidence>
<feature type="compositionally biased region" description="Acidic residues" evidence="7">
    <location>
        <begin position="114"/>
        <end position="137"/>
    </location>
</feature>
<evidence type="ECO:0000256" key="5">
    <source>
        <dbReference type="ARBA" id="ARBA00023242"/>
    </source>
</evidence>
<feature type="compositionally biased region" description="Acidic residues" evidence="7">
    <location>
        <begin position="35"/>
        <end position="49"/>
    </location>
</feature>
<feature type="region of interest" description="Disordered" evidence="7">
    <location>
        <begin position="1"/>
        <end position="84"/>
    </location>
</feature>
<comment type="caution">
    <text evidence="9">The sequence shown here is derived from an EMBL/GenBank/DDBJ whole genome shotgun (WGS) entry which is preliminary data.</text>
</comment>
<dbReference type="InterPro" id="IPR019098">
    <property type="entry name" value="Histone_chaperone_domain_CHZ"/>
</dbReference>
<evidence type="ECO:0000259" key="8">
    <source>
        <dbReference type="SMART" id="SM01082"/>
    </source>
</evidence>
<dbReference type="Proteomes" id="UP000070121">
    <property type="component" value="Unassembled WGS sequence"/>
</dbReference>
<evidence type="ECO:0000313" key="10">
    <source>
        <dbReference type="Proteomes" id="UP000070121"/>
    </source>
</evidence>
<evidence type="ECO:0000256" key="7">
    <source>
        <dbReference type="SAM" id="MobiDB-lite"/>
    </source>
</evidence>
<feature type="region of interest" description="Disordered" evidence="7">
    <location>
        <begin position="109"/>
        <end position="137"/>
    </location>
</feature>
<dbReference type="OrthoDB" id="2148987at2759"/>
<gene>
    <name evidence="9" type="ORF">CSAL01_11837</name>
</gene>
<dbReference type="STRING" id="1209931.A0A135TJ71"/>
<comment type="subcellular location">
    <subcellularLocation>
        <location evidence="2">Nucleus</location>
    </subcellularLocation>
</comment>
<protein>
    <submittedName>
        <fullName evidence="9">Histone chaperone domain CHZ</fullName>
    </submittedName>
</protein>
<evidence type="ECO:0000256" key="1">
    <source>
        <dbReference type="ARBA" id="ARBA00002212"/>
    </source>
</evidence>
<name>A0A135TJ71_9PEZI</name>
<keyword evidence="10" id="KW-1185">Reference proteome</keyword>
<comment type="similarity">
    <text evidence="3">Belongs to the CHZ1 family.</text>
</comment>
<dbReference type="Pfam" id="PF09649">
    <property type="entry name" value="CHZ"/>
    <property type="match status" value="1"/>
</dbReference>
<dbReference type="EMBL" id="JFFI01001957">
    <property type="protein sequence ID" value="KXH48201.1"/>
    <property type="molecule type" value="Genomic_DNA"/>
</dbReference>
<keyword evidence="5" id="KW-0539">Nucleus</keyword>